<dbReference type="PANTHER" id="PTHR46558">
    <property type="entry name" value="TRACRIPTIONAL REGULATORY PROTEIN-RELATED-RELATED"/>
    <property type="match status" value="1"/>
</dbReference>
<dbReference type="CDD" id="cd00093">
    <property type="entry name" value="HTH_XRE"/>
    <property type="match status" value="1"/>
</dbReference>
<keyword evidence="1 4" id="KW-0238">DNA-binding</keyword>
<dbReference type="PROSITE" id="PS50943">
    <property type="entry name" value="HTH_CROC1"/>
    <property type="match status" value="1"/>
</dbReference>
<evidence type="ECO:0000256" key="1">
    <source>
        <dbReference type="ARBA" id="ARBA00023125"/>
    </source>
</evidence>
<dbReference type="AlphaFoldDB" id="A0A2V2F591"/>
<sequence length="111" mass="12881">MERSSFGIRLKELREEANYSQKELAPLLNVSVNTISSYERGLIHPSDQTKIKIMEVFNVTMDYLLGVSDLKSCTSENDVIYLPSGLSRRAQRDIRFVIEFILDKERKGFYK</sequence>
<organism evidence="3 6">
    <name type="scientific">Dielma fastidiosa</name>
    <dbReference type="NCBI Taxonomy" id="1034346"/>
    <lineage>
        <taxon>Bacteria</taxon>
        <taxon>Bacillati</taxon>
        <taxon>Bacillota</taxon>
        <taxon>Erysipelotrichia</taxon>
        <taxon>Erysipelotrichales</taxon>
        <taxon>Erysipelotrichaceae</taxon>
        <taxon>Dielma</taxon>
    </lineage>
</organism>
<dbReference type="STRING" id="1034346.GCA_000313565_03007"/>
<evidence type="ECO:0000313" key="3">
    <source>
        <dbReference type="EMBL" id="MDY5169252.1"/>
    </source>
</evidence>
<dbReference type="SUPFAM" id="SSF47413">
    <property type="entry name" value="lambda repressor-like DNA-binding domains"/>
    <property type="match status" value="1"/>
</dbReference>
<dbReference type="Proteomes" id="UP001276902">
    <property type="component" value="Unassembled WGS sequence"/>
</dbReference>
<dbReference type="GeneID" id="94441745"/>
<evidence type="ECO:0000313" key="5">
    <source>
        <dbReference type="Proteomes" id="UP000247612"/>
    </source>
</evidence>
<dbReference type="OrthoDB" id="194368at2"/>
<reference evidence="4 5" key="1">
    <citation type="submission" date="2018-05" db="EMBL/GenBank/DDBJ databases">
        <title>Genomic Encyclopedia of Type Strains, Phase IV (KMG-IV): sequencing the most valuable type-strain genomes for metagenomic binning, comparative biology and taxonomic classification.</title>
        <authorList>
            <person name="Goeker M."/>
        </authorList>
    </citation>
    <scope>NUCLEOTIDE SEQUENCE [LARGE SCALE GENOMIC DNA]</scope>
    <source>
        <strain evidence="4 5">JC118</strain>
    </source>
</reference>
<dbReference type="EMBL" id="QJKH01000007">
    <property type="protein sequence ID" value="PXX78505.1"/>
    <property type="molecule type" value="Genomic_DNA"/>
</dbReference>
<dbReference type="Pfam" id="PF01381">
    <property type="entry name" value="HTH_3"/>
    <property type="match status" value="1"/>
</dbReference>
<dbReference type="InterPro" id="IPR001387">
    <property type="entry name" value="Cro/C1-type_HTH"/>
</dbReference>
<dbReference type="PANTHER" id="PTHR46558:SF11">
    <property type="entry name" value="HTH-TYPE TRANSCRIPTIONAL REGULATOR XRE"/>
    <property type="match status" value="1"/>
</dbReference>
<dbReference type="RefSeq" id="WP_022939284.1">
    <property type="nucleotide sequence ID" value="NZ_BAABZA010000004.1"/>
</dbReference>
<dbReference type="InterPro" id="IPR010982">
    <property type="entry name" value="Lambda_DNA-bd_dom_sf"/>
</dbReference>
<evidence type="ECO:0000313" key="6">
    <source>
        <dbReference type="Proteomes" id="UP001276902"/>
    </source>
</evidence>
<gene>
    <name evidence="4" type="ORF">DES51_10746</name>
    <name evidence="3" type="ORF">MQE39_14125</name>
</gene>
<dbReference type="EMBL" id="JALDAW010000022">
    <property type="protein sequence ID" value="MDY5169252.1"/>
    <property type="molecule type" value="Genomic_DNA"/>
</dbReference>
<accession>A0A2V2F591</accession>
<dbReference type="SMART" id="SM00530">
    <property type="entry name" value="HTH_XRE"/>
    <property type="match status" value="1"/>
</dbReference>
<protein>
    <submittedName>
        <fullName evidence="4">DNA-binding XRE family transcriptional regulator</fullName>
    </submittedName>
    <submittedName>
        <fullName evidence="3">Helix-turn-helix transcriptional regulator</fullName>
    </submittedName>
</protein>
<evidence type="ECO:0000259" key="2">
    <source>
        <dbReference type="PROSITE" id="PS50943"/>
    </source>
</evidence>
<dbReference type="Gene3D" id="1.10.260.40">
    <property type="entry name" value="lambda repressor-like DNA-binding domains"/>
    <property type="match status" value="1"/>
</dbReference>
<dbReference type="Proteomes" id="UP000247612">
    <property type="component" value="Unassembled WGS sequence"/>
</dbReference>
<keyword evidence="5" id="KW-1185">Reference proteome</keyword>
<comment type="caution">
    <text evidence="3">The sequence shown here is derived from an EMBL/GenBank/DDBJ whole genome shotgun (WGS) entry which is preliminary data.</text>
</comment>
<dbReference type="GO" id="GO:0003677">
    <property type="term" value="F:DNA binding"/>
    <property type="evidence" value="ECO:0007669"/>
    <property type="project" value="UniProtKB-KW"/>
</dbReference>
<reference evidence="3" key="2">
    <citation type="submission" date="2022-03" db="EMBL/GenBank/DDBJ databases">
        <title>First case of bacteraemia caused by Dielma fastidiosa in a patient hospitalised with diverticulitis.</title>
        <authorList>
            <person name="Forman-Ankjaer B."/>
            <person name="Hvid-Jensen F."/>
            <person name="Kobel C.M."/>
            <person name="Greve T."/>
        </authorList>
    </citation>
    <scope>NUCLEOTIDE SEQUENCE</scope>
    <source>
        <strain evidence="3">AUH_DF_2021</strain>
    </source>
</reference>
<feature type="domain" description="HTH cro/C1-type" evidence="2">
    <location>
        <begin position="10"/>
        <end position="64"/>
    </location>
</feature>
<name>A0A2V2F591_9FIRM</name>
<evidence type="ECO:0000313" key="4">
    <source>
        <dbReference type="EMBL" id="PXX78505.1"/>
    </source>
</evidence>
<proteinExistence type="predicted"/>